<accession>A0A4S2AQ97</accession>
<gene>
    <name evidence="3" type="ORF">E5355_12180</name>
</gene>
<protein>
    <submittedName>
        <fullName evidence="3">DUF4377 domain-containing protein</fullName>
    </submittedName>
</protein>
<feature type="domain" description="DUF4377" evidence="2">
    <location>
        <begin position="75"/>
        <end position="118"/>
    </location>
</feature>
<organism evidence="3 4">
    <name type="scientific">Bacteroides muris</name>
    <name type="common">ex Afrizal et al. 2022</name>
    <dbReference type="NCBI Taxonomy" id="2516960"/>
    <lineage>
        <taxon>Bacteria</taxon>
        <taxon>Pseudomonadati</taxon>
        <taxon>Bacteroidota</taxon>
        <taxon>Bacteroidia</taxon>
        <taxon>Bacteroidales</taxon>
        <taxon>Bacteroidaceae</taxon>
        <taxon>Bacteroides</taxon>
    </lineage>
</organism>
<evidence type="ECO:0000313" key="3">
    <source>
        <dbReference type="EMBL" id="TGY03449.1"/>
    </source>
</evidence>
<evidence type="ECO:0000313" key="4">
    <source>
        <dbReference type="Proteomes" id="UP000310532"/>
    </source>
</evidence>
<keyword evidence="4" id="KW-1185">Reference proteome</keyword>
<dbReference type="Proteomes" id="UP000310532">
    <property type="component" value="Unassembled WGS sequence"/>
</dbReference>
<feature type="chain" id="PRO_5020275542" evidence="1">
    <location>
        <begin position="23"/>
        <end position="122"/>
    </location>
</feature>
<dbReference type="Pfam" id="PF14302">
    <property type="entry name" value="DUF4377"/>
    <property type="match status" value="1"/>
</dbReference>
<name>A0A4S2AQ97_9BACE</name>
<feature type="signal peptide" evidence="1">
    <location>
        <begin position="1"/>
        <end position="22"/>
    </location>
</feature>
<keyword evidence="1" id="KW-0732">Signal</keyword>
<dbReference type="AlphaFoldDB" id="A0A4S2AQ97"/>
<evidence type="ECO:0000259" key="2">
    <source>
        <dbReference type="Pfam" id="PF14302"/>
    </source>
</evidence>
<dbReference type="EMBL" id="SRYZ01000027">
    <property type="protein sequence ID" value="TGY03449.1"/>
    <property type="molecule type" value="Genomic_DNA"/>
</dbReference>
<dbReference type="RefSeq" id="WP_005682977.1">
    <property type="nucleotide sequence ID" value="NZ_SRYZ01000027.1"/>
</dbReference>
<dbReference type="InterPro" id="IPR025485">
    <property type="entry name" value="DUF4377"/>
</dbReference>
<sequence length="122" mass="13992">MCCKFFKRSNLLLFLLSLLSLCIGCNEDDKERIVVMNVSSDLVWTGSRPPGNSTDLVKVMECTIEGTEEILYLSKNAIEGFEYVEGFRYKIRVRIVELDNPPADGYTERYELLEVVLKEKIS</sequence>
<comment type="caution">
    <text evidence="3">The sequence shown here is derived from an EMBL/GenBank/DDBJ whole genome shotgun (WGS) entry which is preliminary data.</text>
</comment>
<evidence type="ECO:0000256" key="1">
    <source>
        <dbReference type="SAM" id="SignalP"/>
    </source>
</evidence>
<proteinExistence type="predicted"/>
<reference evidence="3 4" key="1">
    <citation type="submission" date="2019-04" db="EMBL/GenBank/DDBJ databases">
        <title>Microbes associate with the intestines of laboratory mice.</title>
        <authorList>
            <person name="Navarre W."/>
            <person name="Wong E."/>
            <person name="Huang K."/>
            <person name="Tropini C."/>
            <person name="Ng K."/>
            <person name="Yu B."/>
        </authorList>
    </citation>
    <scope>NUCLEOTIDE SEQUENCE [LARGE SCALE GENOMIC DNA]</scope>
    <source>
        <strain evidence="3 4">NM69_E16B</strain>
    </source>
</reference>
<dbReference type="GeneID" id="75111478"/>